<dbReference type="SUPFAM" id="SSF55486">
    <property type="entry name" value="Metalloproteases ('zincins'), catalytic domain"/>
    <property type="match status" value="1"/>
</dbReference>
<feature type="chain" id="PRO_5046123153" evidence="10">
    <location>
        <begin position="27"/>
        <end position="342"/>
    </location>
</feature>
<comment type="caution">
    <text evidence="12">The sequence shown here is derived from an EMBL/GenBank/DDBJ whole genome shotgun (WGS) entry which is preliminary data.</text>
</comment>
<evidence type="ECO:0000256" key="3">
    <source>
        <dbReference type="ARBA" id="ARBA00022723"/>
    </source>
</evidence>
<feature type="region of interest" description="Disordered" evidence="9">
    <location>
        <begin position="20"/>
        <end position="67"/>
    </location>
</feature>
<evidence type="ECO:0000256" key="2">
    <source>
        <dbReference type="ARBA" id="ARBA00022670"/>
    </source>
</evidence>
<dbReference type="Proteomes" id="UP001589867">
    <property type="component" value="Unassembled WGS sequence"/>
</dbReference>
<name>A0ABV6MEH8_9ACTN</name>
<evidence type="ECO:0000256" key="1">
    <source>
        <dbReference type="ARBA" id="ARBA00008721"/>
    </source>
</evidence>
<dbReference type="InterPro" id="IPR024079">
    <property type="entry name" value="MetalloPept_cat_dom_sf"/>
</dbReference>
<evidence type="ECO:0000256" key="5">
    <source>
        <dbReference type="ARBA" id="ARBA00022801"/>
    </source>
</evidence>
<evidence type="ECO:0000313" key="13">
    <source>
        <dbReference type="Proteomes" id="UP001589867"/>
    </source>
</evidence>
<dbReference type="CDD" id="cd04275">
    <property type="entry name" value="ZnMc_pappalysin_like"/>
    <property type="match status" value="1"/>
</dbReference>
<reference evidence="12 13" key="1">
    <citation type="submission" date="2024-09" db="EMBL/GenBank/DDBJ databases">
        <authorList>
            <person name="Sun Q."/>
            <person name="Mori K."/>
        </authorList>
    </citation>
    <scope>NUCLEOTIDE SEQUENCE [LARGE SCALE GENOMIC DNA]</scope>
    <source>
        <strain evidence="12 13">TBRC 3947</strain>
    </source>
</reference>
<dbReference type="Gene3D" id="3.40.390.10">
    <property type="entry name" value="Collagenase (Catalytic Domain)"/>
    <property type="match status" value="1"/>
</dbReference>
<protein>
    <submittedName>
        <fullName evidence="12">Zinc metalloprotease</fullName>
    </submittedName>
</protein>
<evidence type="ECO:0000256" key="10">
    <source>
        <dbReference type="SAM" id="SignalP"/>
    </source>
</evidence>
<keyword evidence="8" id="KW-1015">Disulfide bond</keyword>
<proteinExistence type="inferred from homology"/>
<evidence type="ECO:0000256" key="7">
    <source>
        <dbReference type="ARBA" id="ARBA00023049"/>
    </source>
</evidence>
<dbReference type="PANTHER" id="PTHR47466">
    <property type="match status" value="1"/>
</dbReference>
<accession>A0ABV6MEH8</accession>
<dbReference type="RefSeq" id="WP_377259647.1">
    <property type="nucleotide sequence ID" value="NZ_JBHLUH010000077.1"/>
</dbReference>
<keyword evidence="3" id="KW-0479">Metal-binding</keyword>
<comment type="similarity">
    <text evidence="1">Belongs to the peptidase M43B family.</text>
</comment>
<dbReference type="InterPro" id="IPR008754">
    <property type="entry name" value="Peptidase_M43"/>
</dbReference>
<keyword evidence="2" id="KW-0645">Protease</keyword>
<dbReference type="GO" id="GO:0008237">
    <property type="term" value="F:metallopeptidase activity"/>
    <property type="evidence" value="ECO:0007669"/>
    <property type="project" value="UniProtKB-KW"/>
</dbReference>
<evidence type="ECO:0000256" key="9">
    <source>
        <dbReference type="SAM" id="MobiDB-lite"/>
    </source>
</evidence>
<organism evidence="12 13">
    <name type="scientific">Phytohabitans kaempferiae</name>
    <dbReference type="NCBI Taxonomy" id="1620943"/>
    <lineage>
        <taxon>Bacteria</taxon>
        <taxon>Bacillati</taxon>
        <taxon>Actinomycetota</taxon>
        <taxon>Actinomycetes</taxon>
        <taxon>Micromonosporales</taxon>
        <taxon>Micromonosporaceae</taxon>
    </lineage>
</organism>
<keyword evidence="6" id="KW-0862">Zinc</keyword>
<keyword evidence="13" id="KW-1185">Reference proteome</keyword>
<evidence type="ECO:0000256" key="6">
    <source>
        <dbReference type="ARBA" id="ARBA00022833"/>
    </source>
</evidence>
<sequence length="342" mass="36398">MRAWRSAGAIVAALALVGAPAPSSRATTADECLDPGPNTAQAPSDVDPALSRPDITPGLSPAQARPDVDHTLSAARARPGPQAAAGLHDPNHLTADQVQELQRLTEQALARRGLAGRPRTMATVTIPVIVHLISADATREGGNIPDSMVTAQIDVLNAAYGAVTEFAFELVRIDRVVNPAWYPIIYQSAAEREMKAALRVGGMETLNIYVADLSDSLLGWATYPQPALDASDGVVILGESLPGGTSLPYNEGDTAVHEVGHWLNLFHTFQNGCTEDGDLVDDTPAEASQARGCPEGRDTCTEDPGEDPIHNYMDYSTDACMYEFTPDQASRMLSGWDAFRAP</sequence>
<dbReference type="Pfam" id="PF05572">
    <property type="entry name" value="Peptidase_M43"/>
    <property type="match status" value="1"/>
</dbReference>
<keyword evidence="7 12" id="KW-0482">Metalloprotease</keyword>
<feature type="domain" description="Peptidase M43 pregnancy-associated plasma-A" evidence="11">
    <location>
        <begin position="206"/>
        <end position="334"/>
    </location>
</feature>
<keyword evidence="4 10" id="KW-0732">Signal</keyword>
<evidence type="ECO:0000256" key="4">
    <source>
        <dbReference type="ARBA" id="ARBA00022729"/>
    </source>
</evidence>
<evidence type="ECO:0000313" key="12">
    <source>
        <dbReference type="EMBL" id="MFC0532832.1"/>
    </source>
</evidence>
<dbReference type="EMBL" id="JBHLUH010000077">
    <property type="protein sequence ID" value="MFC0532832.1"/>
    <property type="molecule type" value="Genomic_DNA"/>
</dbReference>
<feature type="signal peptide" evidence="10">
    <location>
        <begin position="1"/>
        <end position="26"/>
    </location>
</feature>
<evidence type="ECO:0000259" key="11">
    <source>
        <dbReference type="Pfam" id="PF05572"/>
    </source>
</evidence>
<evidence type="ECO:0000256" key="8">
    <source>
        <dbReference type="ARBA" id="ARBA00023157"/>
    </source>
</evidence>
<gene>
    <name evidence="12" type="ORF">ACFFIA_34960</name>
</gene>
<dbReference type="PANTHER" id="PTHR47466:SF1">
    <property type="entry name" value="METALLOPROTEASE MEP1 (AFU_ORTHOLOGUE AFUA_1G07730)-RELATED"/>
    <property type="match status" value="1"/>
</dbReference>
<keyword evidence="5" id="KW-0378">Hydrolase</keyword>